<dbReference type="Gene3D" id="3.40.50.1950">
    <property type="entry name" value="Flavin prenyltransferase-like"/>
    <property type="match status" value="1"/>
</dbReference>
<dbReference type="SUPFAM" id="SSF52507">
    <property type="entry name" value="Homo-oligomeric flavin-containing Cys decarboxylases, HFCD"/>
    <property type="match status" value="1"/>
</dbReference>
<dbReference type="EMBL" id="CP074133">
    <property type="protein sequence ID" value="QUX20289.1"/>
    <property type="molecule type" value="Genomic_DNA"/>
</dbReference>
<evidence type="ECO:0000259" key="1">
    <source>
        <dbReference type="Pfam" id="PF02441"/>
    </source>
</evidence>
<dbReference type="Pfam" id="PF02441">
    <property type="entry name" value="Flavoprotein"/>
    <property type="match status" value="1"/>
</dbReference>
<accession>A0ABX8BE31</accession>
<dbReference type="RefSeq" id="WP_220561484.1">
    <property type="nucleotide sequence ID" value="NZ_CP074133.1"/>
</dbReference>
<proteinExistence type="predicted"/>
<sequence length="168" mass="18355">MAKTLYLVVSGAPAPEGTPELARTLQSDGWQVVCMSTPMGVRFHDTAELEQLTGAPVRTEYRMPGQGEGSPKADLVLACPLTFNSTNKFADGHSDNFALGLLCEMVGYDVPTIVVPHCKPQLASHPAFQRSLATLRSIPAVTLVYDHHAPYESRLPTWEHLLQVTRTL</sequence>
<name>A0ABX8BE31_9ACTN</name>
<dbReference type="InterPro" id="IPR003382">
    <property type="entry name" value="Flavoprotein"/>
</dbReference>
<gene>
    <name evidence="2" type="ORF">KGD84_17315</name>
</gene>
<dbReference type="Proteomes" id="UP000676079">
    <property type="component" value="Chromosome"/>
</dbReference>
<evidence type="ECO:0000313" key="3">
    <source>
        <dbReference type="Proteomes" id="UP000676079"/>
    </source>
</evidence>
<organism evidence="2 3">
    <name type="scientific">Nocardiopsis changdeensis</name>
    <dbReference type="NCBI Taxonomy" id="2831969"/>
    <lineage>
        <taxon>Bacteria</taxon>
        <taxon>Bacillati</taxon>
        <taxon>Actinomycetota</taxon>
        <taxon>Actinomycetes</taxon>
        <taxon>Streptosporangiales</taxon>
        <taxon>Nocardiopsidaceae</taxon>
        <taxon>Nocardiopsis</taxon>
    </lineage>
</organism>
<dbReference type="InterPro" id="IPR036551">
    <property type="entry name" value="Flavin_trans-like"/>
</dbReference>
<protein>
    <submittedName>
        <fullName evidence="2">Flavoprotein</fullName>
    </submittedName>
</protein>
<feature type="domain" description="Flavoprotein" evidence="1">
    <location>
        <begin position="4"/>
        <end position="145"/>
    </location>
</feature>
<evidence type="ECO:0000313" key="2">
    <source>
        <dbReference type="EMBL" id="QUX20289.1"/>
    </source>
</evidence>
<reference evidence="2 3" key="1">
    <citation type="submission" date="2021-05" db="EMBL/GenBank/DDBJ databases">
        <title>Direct Submission.</title>
        <authorList>
            <person name="Li K."/>
            <person name="Gao J."/>
        </authorList>
    </citation>
    <scope>NUCLEOTIDE SEQUENCE [LARGE SCALE GENOMIC DNA]</scope>
    <source>
        <strain evidence="2 3">Mg02</strain>
    </source>
</reference>
<keyword evidence="3" id="KW-1185">Reference proteome</keyword>